<evidence type="ECO:0000313" key="3">
    <source>
        <dbReference type="Proteomes" id="UP000077173"/>
    </source>
</evidence>
<organism evidence="2 3">
    <name type="scientific">Bradyrhizobium neotropicale</name>
    <dbReference type="NCBI Taxonomy" id="1497615"/>
    <lineage>
        <taxon>Bacteria</taxon>
        <taxon>Pseudomonadati</taxon>
        <taxon>Pseudomonadota</taxon>
        <taxon>Alphaproteobacteria</taxon>
        <taxon>Hyphomicrobiales</taxon>
        <taxon>Nitrobacteraceae</taxon>
        <taxon>Bradyrhizobium</taxon>
    </lineage>
</organism>
<dbReference type="PANTHER" id="PTHR21197:SF0">
    <property type="entry name" value="UDP-GALACTOPYRANOSE MUTASE"/>
    <property type="match status" value="1"/>
</dbReference>
<dbReference type="GO" id="GO:0005829">
    <property type="term" value="C:cytosol"/>
    <property type="evidence" value="ECO:0007669"/>
    <property type="project" value="TreeGrafter"/>
</dbReference>
<dbReference type="PANTHER" id="PTHR21197">
    <property type="entry name" value="UDP-GALACTOPYRANOSE MUTASE"/>
    <property type="match status" value="1"/>
</dbReference>
<feature type="domain" description="Amine oxidase" evidence="1">
    <location>
        <begin position="1"/>
        <end position="282"/>
    </location>
</feature>
<dbReference type="SUPFAM" id="SSF51905">
    <property type="entry name" value="FAD/NAD(P)-binding domain"/>
    <property type="match status" value="1"/>
</dbReference>
<proteinExistence type="predicted"/>
<dbReference type="GO" id="GO:0050660">
    <property type="term" value="F:flavin adenine dinucleotide binding"/>
    <property type="evidence" value="ECO:0007669"/>
    <property type="project" value="TreeGrafter"/>
</dbReference>
<protein>
    <recommendedName>
        <fullName evidence="1">Amine oxidase domain-containing protein</fullName>
    </recommendedName>
</protein>
<comment type="caution">
    <text evidence="2">The sequence shown here is derived from an EMBL/GenBank/DDBJ whole genome shotgun (WGS) entry which is preliminary data.</text>
</comment>
<dbReference type="Gene3D" id="3.50.50.60">
    <property type="entry name" value="FAD/NAD(P)-binding domain"/>
    <property type="match status" value="1"/>
</dbReference>
<dbReference type="GO" id="GO:0008767">
    <property type="term" value="F:UDP-galactopyranose mutase activity"/>
    <property type="evidence" value="ECO:0007669"/>
    <property type="project" value="TreeGrafter"/>
</dbReference>
<dbReference type="GO" id="GO:0016491">
    <property type="term" value="F:oxidoreductase activity"/>
    <property type="evidence" value="ECO:0007669"/>
    <property type="project" value="InterPro"/>
</dbReference>
<dbReference type="AlphaFoldDB" id="A0A176ZFJ6"/>
<reference evidence="2 3" key="1">
    <citation type="submission" date="2016-02" db="EMBL/GenBank/DDBJ databases">
        <title>Draft genome sequence of the strain BR 10247T Bradyrhizobium neotropicale isolated from nodules of Centrolobium paraense.</title>
        <authorList>
            <person name="Simoes-Araujo J.L."/>
            <person name="Barauna A.C."/>
            <person name="Silva K."/>
            <person name="Zilli J.E."/>
        </authorList>
    </citation>
    <scope>NUCLEOTIDE SEQUENCE [LARGE SCALE GENOMIC DNA]</scope>
    <source>
        <strain evidence="2 3">BR 10247</strain>
    </source>
</reference>
<dbReference type="Proteomes" id="UP000077173">
    <property type="component" value="Unassembled WGS sequence"/>
</dbReference>
<dbReference type="Pfam" id="PF01593">
    <property type="entry name" value="Amino_oxidase"/>
    <property type="match status" value="1"/>
</dbReference>
<sequence>MAGFGAAHAAQAAGAPRPVMYDMHDYVGGHTASHEFPGGWVFDEGPHVSFTDDGRIKDLLAANIGGKYESTPTRINNYWRGHWIKHPAQVNLYGLPTDLVTKIMLEFVEVAQRTETPPIRNYEDWLRASYGKTFSETFPMEYTWKYHTTTASNLSTEWIGPRMYRPKLDEVFRGALEPSTANVNYNSGFRYPSRGGFVSYLEPFKKMADIKLGHKVVRMDPKARLLHFKNGAAASYDALISSIPLPELIPMIEGVPRDVLEAAERLACSEAVIVNLGIDREDLIDAHWTYFYDRDIFFSRLSTPHLQSPHNVPPGCGSLQAECYFSKKYRPLDRRPEDCIEPVIAGLRQCGILREDDRILYRGAMHIPYANVIFDLEATSCTAAVHGFLDDIGIAYCGRYGDWAYLWTDQSFVSGEKALNKALSRTSRRLSLGEDHAAIQA</sequence>
<keyword evidence="3" id="KW-1185">Reference proteome</keyword>
<dbReference type="InterPro" id="IPR036188">
    <property type="entry name" value="FAD/NAD-bd_sf"/>
</dbReference>
<dbReference type="InterPro" id="IPR002937">
    <property type="entry name" value="Amino_oxidase"/>
</dbReference>
<evidence type="ECO:0000259" key="1">
    <source>
        <dbReference type="Pfam" id="PF01593"/>
    </source>
</evidence>
<dbReference type="EMBL" id="LSEF01000025">
    <property type="protein sequence ID" value="OAF19348.1"/>
    <property type="molecule type" value="Genomic_DNA"/>
</dbReference>
<evidence type="ECO:0000313" key="2">
    <source>
        <dbReference type="EMBL" id="OAF19348.1"/>
    </source>
</evidence>
<gene>
    <name evidence="2" type="ORF">AXW67_36810</name>
</gene>
<name>A0A176ZFJ6_9BRAD</name>
<accession>A0A176ZFJ6</accession>